<feature type="region of interest" description="Disordered" evidence="1">
    <location>
        <begin position="107"/>
        <end position="140"/>
    </location>
</feature>
<evidence type="ECO:0000256" key="1">
    <source>
        <dbReference type="SAM" id="MobiDB-lite"/>
    </source>
</evidence>
<evidence type="ECO:0000313" key="2">
    <source>
        <dbReference type="Ensembl" id="ENSSSCP00035007031.1"/>
    </source>
</evidence>
<dbReference type="PANTHER" id="PTHR38654:SF1">
    <property type="entry name" value="BUCKY BALL"/>
    <property type="match status" value="1"/>
</dbReference>
<sequence length="601" mass="67093">MNFAGNNETFEGSNSRPFFYVPPMTQQPHLGPWYQNATYNPLSIPGAGFTNGSLYFPYAVVFNEYPGFLVPLSPLPTALNRRPIVPLYYNTAPFRQCGGYWEKMKTKDTQTETEPQQAENLNEKQDTYSEGDSCDVGRVTSVPTDTLKETMPSYDVAYGKAMPGNEVQYNGISHSSCESRGMLYDPHEGKGLMNLSEERKGYAVDSQIPPLPNAVKDRDVSQNTLNSKLYQSIGNINKLQQEKPPCASMEAVKHLNLHSESQKPLTVGKSMPENSSGSHGSPKNVGEEEEVESNSYPEGGASSPNLLAQVNKVDEAIQCDMSWWCEVQSENSHELSPESTREGAEQMGCRDEVETNSPEGHTYPSTWLAQFNKVDESNQCDMSWFESQVRKSPQQMLSRGEEASPDCRAKASWEKLVTNRKLSADKEVLMNDEIGEVYNENFKTCATIKTVRGRKLKDLSTFSNVKTVCLLKKSAALNMVIPEDSGDSELGEEGEDEMDEVECLLEEVSLQSPLKASKGRSYQEAGRMLRVPPESAVPTQLIVWPTRNKYKLKHGECECVPVFYQLKRQDGCEGSGDRLRSKHTMARLEGVAPRRASHKCK</sequence>
<feature type="compositionally biased region" description="Polar residues" evidence="1">
    <location>
        <begin position="272"/>
        <end position="281"/>
    </location>
</feature>
<accession>A0A8D0YR31</accession>
<proteinExistence type="predicted"/>
<protein>
    <submittedName>
        <fullName evidence="2">Uncharacterized LOC100738935</fullName>
    </submittedName>
</protein>
<gene>
    <name evidence="2" type="primary">LOC100738935</name>
</gene>
<dbReference type="AlphaFoldDB" id="A0A8D0YR31"/>
<feature type="region of interest" description="Disordered" evidence="1">
    <location>
        <begin position="259"/>
        <end position="305"/>
    </location>
</feature>
<dbReference type="InterPro" id="IPR053309">
    <property type="entry name" value="Balbiani_Body_Formation"/>
</dbReference>
<evidence type="ECO:0000313" key="3">
    <source>
        <dbReference type="Proteomes" id="UP000694720"/>
    </source>
</evidence>
<reference evidence="2" key="1">
    <citation type="submission" date="2025-08" db="UniProtKB">
        <authorList>
            <consortium name="Ensembl"/>
        </authorList>
    </citation>
    <scope>IDENTIFICATION</scope>
</reference>
<name>A0A8D0YR31_PIG</name>
<dbReference type="PANTHER" id="PTHR38654">
    <property type="entry name" value="BUCKY BALL-RELATED"/>
    <property type="match status" value="1"/>
</dbReference>
<dbReference type="Ensembl" id="ENSSSCT00035019741.1">
    <property type="protein sequence ID" value="ENSSSCP00035007031.1"/>
    <property type="gene ID" value="ENSSSCG00035015503.1"/>
</dbReference>
<organism evidence="2 3">
    <name type="scientific">Sus scrofa</name>
    <name type="common">Pig</name>
    <dbReference type="NCBI Taxonomy" id="9823"/>
    <lineage>
        <taxon>Eukaryota</taxon>
        <taxon>Metazoa</taxon>
        <taxon>Chordata</taxon>
        <taxon>Craniata</taxon>
        <taxon>Vertebrata</taxon>
        <taxon>Euteleostomi</taxon>
        <taxon>Mammalia</taxon>
        <taxon>Eutheria</taxon>
        <taxon>Laurasiatheria</taxon>
        <taxon>Artiodactyla</taxon>
        <taxon>Suina</taxon>
        <taxon>Suidae</taxon>
        <taxon>Sus</taxon>
    </lineage>
</organism>
<dbReference type="Proteomes" id="UP000694720">
    <property type="component" value="Unplaced"/>
</dbReference>
<feature type="region of interest" description="Disordered" evidence="1">
    <location>
        <begin position="201"/>
        <end position="220"/>
    </location>
</feature>